<dbReference type="InterPro" id="IPR036890">
    <property type="entry name" value="HATPase_C_sf"/>
</dbReference>
<keyword evidence="1" id="KW-0418">Kinase</keyword>
<comment type="caution">
    <text evidence="3">The sequence shown here is derived from an EMBL/GenBank/DDBJ whole genome shotgun (WGS) entry which is preliminary data.</text>
</comment>
<dbReference type="InterPro" id="IPR050267">
    <property type="entry name" value="Anti-sigma-factor_SerPK"/>
</dbReference>
<dbReference type="STRING" id="909613.UO65_0724"/>
<dbReference type="Gene3D" id="3.30.565.10">
    <property type="entry name" value="Histidine kinase-like ATPase, C-terminal domain"/>
    <property type="match status" value="1"/>
</dbReference>
<dbReference type="EMBL" id="AYXG01000028">
    <property type="protein sequence ID" value="EWC63894.1"/>
    <property type="molecule type" value="Genomic_DNA"/>
</dbReference>
<dbReference type="eggNOG" id="COG3920">
    <property type="taxonomic scope" value="Bacteria"/>
</dbReference>
<dbReference type="SUPFAM" id="SSF55874">
    <property type="entry name" value="ATPase domain of HSP90 chaperone/DNA topoisomerase II/histidine kinase"/>
    <property type="match status" value="1"/>
</dbReference>
<dbReference type="Proteomes" id="UP000019277">
    <property type="component" value="Unassembled WGS sequence"/>
</dbReference>
<feature type="domain" description="Histidine kinase/HSP90-like ATPase" evidence="2">
    <location>
        <begin position="36"/>
        <end position="134"/>
    </location>
</feature>
<evidence type="ECO:0000313" key="4">
    <source>
        <dbReference type="Proteomes" id="UP000019277"/>
    </source>
</evidence>
<dbReference type="PANTHER" id="PTHR35526">
    <property type="entry name" value="ANTI-SIGMA-F FACTOR RSBW-RELATED"/>
    <property type="match status" value="1"/>
</dbReference>
<organism evidence="3 4">
    <name type="scientific">Actinokineospora spheciospongiae</name>
    <dbReference type="NCBI Taxonomy" id="909613"/>
    <lineage>
        <taxon>Bacteria</taxon>
        <taxon>Bacillati</taxon>
        <taxon>Actinomycetota</taxon>
        <taxon>Actinomycetes</taxon>
        <taxon>Pseudonocardiales</taxon>
        <taxon>Pseudonocardiaceae</taxon>
        <taxon>Actinokineospora</taxon>
    </lineage>
</organism>
<dbReference type="CDD" id="cd16936">
    <property type="entry name" value="HATPase_RsbW-like"/>
    <property type="match status" value="1"/>
</dbReference>
<evidence type="ECO:0000259" key="2">
    <source>
        <dbReference type="Pfam" id="PF13581"/>
    </source>
</evidence>
<sequence length="159" mass="16514">MVDGPDEPGADGGPAMAEVVLGVEAPGVPPASDLRRELTRRLADLGPDRLDVLHLVCGEFLANAREHGGGVRGVRVGRTAQPDVLRVEVDDHSPVLPVVMPKDIEAVTGRGMFLVESLSLAWGATPAHEGKTVWAAVPCDPIPPRPVPTDAQSGAQSAG</sequence>
<dbReference type="InterPro" id="IPR003594">
    <property type="entry name" value="HATPase_dom"/>
</dbReference>
<keyword evidence="1" id="KW-0723">Serine/threonine-protein kinase</keyword>
<keyword evidence="4" id="KW-1185">Reference proteome</keyword>
<accession>A0A8E2WUH0</accession>
<name>W7JD10_9PSEU</name>
<reference evidence="3 4" key="1">
    <citation type="journal article" date="2014" name="Genome Announc.">
        <title>Draft Genome Sequence of the Antitrypanosomally Active Sponge-Associated Bacterium Actinokineospora sp. Strain EG49.</title>
        <authorList>
            <person name="Harjes J."/>
            <person name="Ryu T."/>
            <person name="Abdelmohsen U.R."/>
            <person name="Moitinho-Silva L."/>
            <person name="Horn H."/>
            <person name="Ravasi T."/>
            <person name="Hentschel U."/>
        </authorList>
    </citation>
    <scope>NUCLEOTIDE SEQUENCE [LARGE SCALE GENOMIC DNA]</scope>
    <source>
        <strain evidence="3 4">EG49</strain>
    </source>
</reference>
<dbReference type="GO" id="GO:0004674">
    <property type="term" value="F:protein serine/threonine kinase activity"/>
    <property type="evidence" value="ECO:0007669"/>
    <property type="project" value="UniProtKB-KW"/>
</dbReference>
<dbReference type="PANTHER" id="PTHR35526:SF3">
    <property type="entry name" value="ANTI-SIGMA-F FACTOR RSBW"/>
    <property type="match status" value="1"/>
</dbReference>
<keyword evidence="1" id="KW-0808">Transferase</keyword>
<evidence type="ECO:0000256" key="1">
    <source>
        <dbReference type="ARBA" id="ARBA00022527"/>
    </source>
</evidence>
<dbReference type="AlphaFoldDB" id="W7JD10"/>
<protein>
    <submittedName>
        <fullName evidence="3">Putative AbaA-like regulatory protein</fullName>
    </submittedName>
</protein>
<proteinExistence type="predicted"/>
<dbReference type="Pfam" id="PF13581">
    <property type="entry name" value="HATPase_c_2"/>
    <property type="match status" value="1"/>
</dbReference>
<accession>W7JD10</accession>
<evidence type="ECO:0000313" key="3">
    <source>
        <dbReference type="EMBL" id="EWC63894.1"/>
    </source>
</evidence>
<gene>
    <name evidence="3" type="ORF">UO65_0724</name>
</gene>